<organism evidence="1 2">
    <name type="scientific">Aeromonas media</name>
    <dbReference type="NCBI Taxonomy" id="651"/>
    <lineage>
        <taxon>Bacteria</taxon>
        <taxon>Pseudomonadati</taxon>
        <taxon>Pseudomonadota</taxon>
        <taxon>Gammaproteobacteria</taxon>
        <taxon>Aeromonadales</taxon>
        <taxon>Aeromonadaceae</taxon>
        <taxon>Aeromonas</taxon>
    </lineage>
</organism>
<name>A0AAE6SN69_AERME</name>
<geneLocation type="plasmid" evidence="2">
    <name>pmc64a</name>
</geneLocation>
<dbReference type="Proteomes" id="UP000463871">
    <property type="component" value="Plasmid pMC64A"/>
</dbReference>
<dbReference type="AlphaFoldDB" id="A0AAE6SN69"/>
<reference evidence="1 2" key="1">
    <citation type="submission" date="2020-01" db="EMBL/GenBank/DDBJ databases">
        <title>Complete genome of Aeromonas media MC64.</title>
        <authorList>
            <person name="Cao G."/>
            <person name="Fu J."/>
            <person name="Zhong C."/>
        </authorList>
    </citation>
    <scope>NUCLEOTIDE SEQUENCE [LARGE SCALE GENOMIC DNA]</scope>
    <source>
        <strain evidence="1 2">MC64</strain>
        <plasmid evidence="2">pmc64a</plasmid>
    </source>
</reference>
<sequence length="47" mass="5119">MCITNLSQLNAAYLLNAGGCTSITAQLADLLKRQQRRQGESVNILLN</sequence>
<gene>
    <name evidence="1" type="ORF">GWI30_22050</name>
</gene>
<protein>
    <submittedName>
        <fullName evidence="1">Uncharacterized protein</fullName>
    </submittedName>
</protein>
<keyword evidence="1" id="KW-0614">Plasmid</keyword>
<proteinExistence type="predicted"/>
<evidence type="ECO:0000313" key="2">
    <source>
        <dbReference type="Proteomes" id="UP000463871"/>
    </source>
</evidence>
<evidence type="ECO:0000313" key="1">
    <source>
        <dbReference type="EMBL" id="QHQ53547.1"/>
    </source>
</evidence>
<dbReference type="RefSeq" id="WP_161507901.1">
    <property type="nucleotide sequence ID" value="NZ_CAWPID010000002.1"/>
</dbReference>
<dbReference type="EMBL" id="CP047963">
    <property type="protein sequence ID" value="QHQ53547.1"/>
    <property type="molecule type" value="Genomic_DNA"/>
</dbReference>
<accession>A0AAE6SN69</accession>